<evidence type="ECO:0000256" key="12">
    <source>
        <dbReference type="SAM" id="MobiDB-lite"/>
    </source>
</evidence>
<dbReference type="InterPro" id="IPR014777">
    <property type="entry name" value="4pyrrole_Mease_sub1"/>
</dbReference>
<feature type="compositionally biased region" description="Low complexity" evidence="12">
    <location>
        <begin position="452"/>
        <end position="478"/>
    </location>
</feature>
<evidence type="ECO:0000313" key="14">
    <source>
        <dbReference type="EMBL" id="GAA1851091.1"/>
    </source>
</evidence>
<keyword evidence="8" id="KW-0456">Lyase</keyword>
<dbReference type="InterPro" id="IPR035996">
    <property type="entry name" value="4pyrrol_Methylase_sf"/>
</dbReference>
<dbReference type="NCBIfam" id="NF004790">
    <property type="entry name" value="PRK06136.1"/>
    <property type="match status" value="1"/>
</dbReference>
<evidence type="ECO:0000256" key="3">
    <source>
        <dbReference type="ARBA" id="ARBA00022603"/>
    </source>
</evidence>
<keyword evidence="5" id="KW-0949">S-adenosyl-L-methionine</keyword>
<accession>A0ABN2N5A5</accession>
<dbReference type="InterPro" id="IPR014776">
    <property type="entry name" value="4pyrrole_Mease_sub2"/>
</dbReference>
<evidence type="ECO:0000256" key="6">
    <source>
        <dbReference type="ARBA" id="ARBA00023002"/>
    </source>
</evidence>
<dbReference type="SUPFAM" id="SSF51735">
    <property type="entry name" value="NAD(P)-binding Rossmann-fold domains"/>
    <property type="match status" value="1"/>
</dbReference>
<dbReference type="CDD" id="cd11642">
    <property type="entry name" value="SUMT"/>
    <property type="match status" value="1"/>
</dbReference>
<evidence type="ECO:0000256" key="10">
    <source>
        <dbReference type="ARBA" id="ARBA00023268"/>
    </source>
</evidence>
<dbReference type="InterPro" id="IPR050161">
    <property type="entry name" value="Siro_Cobalamin_biosynth"/>
</dbReference>
<protein>
    <submittedName>
        <fullName evidence="14">Uroporphyrinogen-III C-methyltransferase</fullName>
    </submittedName>
</protein>
<keyword evidence="3" id="KW-0489">Methyltransferase</keyword>
<dbReference type="InterPro" id="IPR000878">
    <property type="entry name" value="4pyrrol_Mease"/>
</dbReference>
<evidence type="ECO:0000256" key="2">
    <source>
        <dbReference type="ARBA" id="ARBA00022573"/>
    </source>
</evidence>
<evidence type="ECO:0000256" key="7">
    <source>
        <dbReference type="ARBA" id="ARBA00023027"/>
    </source>
</evidence>
<evidence type="ECO:0000256" key="11">
    <source>
        <dbReference type="ARBA" id="ARBA00047561"/>
    </source>
</evidence>
<name>A0ABN2N5A5_9MICO</name>
<dbReference type="Gene3D" id="3.40.1010.10">
    <property type="entry name" value="Cobalt-precorrin-4 Transmethylase, Domain 1"/>
    <property type="match status" value="1"/>
</dbReference>
<evidence type="ECO:0000256" key="1">
    <source>
        <dbReference type="ARBA" id="ARBA00005010"/>
    </source>
</evidence>
<comment type="caution">
    <text evidence="14">The sequence shown here is derived from an EMBL/GenBank/DDBJ whole genome shotgun (WGS) entry which is preliminary data.</text>
</comment>
<keyword evidence="7" id="KW-0520">NAD</keyword>
<dbReference type="SUPFAM" id="SSF53790">
    <property type="entry name" value="Tetrapyrrole methylase"/>
    <property type="match status" value="1"/>
</dbReference>
<keyword evidence="15" id="KW-1185">Reference proteome</keyword>
<dbReference type="InterPro" id="IPR012409">
    <property type="entry name" value="Sirohaem_synth"/>
</dbReference>
<keyword evidence="10" id="KW-0511">Multifunctional enzyme</keyword>
<keyword evidence="6" id="KW-0560">Oxidoreductase</keyword>
<dbReference type="Gene3D" id="3.30.950.10">
    <property type="entry name" value="Methyltransferase, Cobalt-precorrin-4 Transmethylase, Domain 2"/>
    <property type="match status" value="1"/>
</dbReference>
<evidence type="ECO:0000256" key="8">
    <source>
        <dbReference type="ARBA" id="ARBA00023239"/>
    </source>
</evidence>
<feature type="region of interest" description="Disordered" evidence="12">
    <location>
        <begin position="449"/>
        <end position="478"/>
    </location>
</feature>
<dbReference type="EMBL" id="BAAANL010000001">
    <property type="protein sequence ID" value="GAA1851091.1"/>
    <property type="molecule type" value="Genomic_DNA"/>
</dbReference>
<evidence type="ECO:0000259" key="13">
    <source>
        <dbReference type="Pfam" id="PF00590"/>
    </source>
</evidence>
<dbReference type="Pfam" id="PF00590">
    <property type="entry name" value="TP_methylase"/>
    <property type="match status" value="1"/>
</dbReference>
<feature type="region of interest" description="Disordered" evidence="12">
    <location>
        <begin position="127"/>
        <end position="155"/>
    </location>
</feature>
<dbReference type="RefSeq" id="WP_344099046.1">
    <property type="nucleotide sequence ID" value="NZ_BAAANL010000001.1"/>
</dbReference>
<dbReference type="Pfam" id="PF13241">
    <property type="entry name" value="NAD_binding_7"/>
    <property type="match status" value="1"/>
</dbReference>
<evidence type="ECO:0000256" key="9">
    <source>
        <dbReference type="ARBA" id="ARBA00023244"/>
    </source>
</evidence>
<evidence type="ECO:0000256" key="4">
    <source>
        <dbReference type="ARBA" id="ARBA00022679"/>
    </source>
</evidence>
<dbReference type="NCBIfam" id="TIGR01469">
    <property type="entry name" value="cobA_cysG_Cterm"/>
    <property type="match status" value="1"/>
</dbReference>
<dbReference type="NCBIfam" id="TIGR01470">
    <property type="entry name" value="cysG_Nterm"/>
    <property type="match status" value="1"/>
</dbReference>
<gene>
    <name evidence="14" type="primary">cobA</name>
    <name evidence="14" type="ORF">GCM10009751_04390</name>
</gene>
<comment type="catalytic activity">
    <reaction evidence="11">
        <text>precorrin-2 + NAD(+) = sirohydrochlorin + NADH + 2 H(+)</text>
        <dbReference type="Rhea" id="RHEA:15613"/>
        <dbReference type="ChEBI" id="CHEBI:15378"/>
        <dbReference type="ChEBI" id="CHEBI:57540"/>
        <dbReference type="ChEBI" id="CHEBI:57945"/>
        <dbReference type="ChEBI" id="CHEBI:58351"/>
        <dbReference type="ChEBI" id="CHEBI:58827"/>
        <dbReference type="EC" id="1.3.1.76"/>
    </reaction>
</comment>
<dbReference type="PANTHER" id="PTHR45790">
    <property type="entry name" value="SIROHEME SYNTHASE-RELATED"/>
    <property type="match status" value="1"/>
</dbReference>
<dbReference type="PIRSF" id="PIRSF036426">
    <property type="entry name" value="Sirohaem_synth"/>
    <property type="match status" value="1"/>
</dbReference>
<dbReference type="Proteomes" id="UP001501094">
    <property type="component" value="Unassembled WGS sequence"/>
</dbReference>
<keyword evidence="4" id="KW-0808">Transferase</keyword>
<keyword evidence="9" id="KW-0627">Porphyrin biosynthesis</keyword>
<sequence length="478" mass="47948">MRETPLYPLGLRVAGRLVAVIGGGPVAARRARGLAAAGASVRLIAPELCEDLRALVDDDGADVAWTRRGYQPGDLDGAWLVHTATGDAVVDSAVAADAEALRLFCVVASDAGAGSAWTPAVARVPADGARPGAGEGTSAGPGRSTANAGTSDGAAGDEITVAVHAARDPRRARAIRSEIQAQLESGALPVRRVRADGAAAAGRVALVGGGPGDPGLITTRGRTLLAQADVVVADRLGPRSLLAELAPDVQVIEVGKTSGNHPVPQEEINRILVQHAAAGKNVVRLKGGDPYVLGRGGEELAACREAGIEAEVVPGVTSAVSVPAAVGIPVTHRGVSRGFSVLTGHDALQPAHASGDGAEHRPVVVTGGPDHTLILLMGVSRLSETTAALTTGARPAGTPVAIIEDGYGPRRRVTVGTLATVAARAEEAGVRPPAVVVVGDVVRLSPAWHSQAETPEPATAEPPTTGPAATGSATTPAG</sequence>
<comment type="pathway">
    <text evidence="1">Porphyrin-containing compound metabolism; siroheme biosynthesis; sirohydrochlorin from precorrin-2: step 1/1.</text>
</comment>
<evidence type="ECO:0000256" key="5">
    <source>
        <dbReference type="ARBA" id="ARBA00022691"/>
    </source>
</evidence>
<reference evidence="14 15" key="1">
    <citation type="journal article" date="2019" name="Int. J. Syst. Evol. Microbiol.">
        <title>The Global Catalogue of Microorganisms (GCM) 10K type strain sequencing project: providing services to taxonomists for standard genome sequencing and annotation.</title>
        <authorList>
            <consortium name="The Broad Institute Genomics Platform"/>
            <consortium name="The Broad Institute Genome Sequencing Center for Infectious Disease"/>
            <person name="Wu L."/>
            <person name="Ma J."/>
        </authorList>
    </citation>
    <scope>NUCLEOTIDE SEQUENCE [LARGE SCALE GENOMIC DNA]</scope>
    <source>
        <strain evidence="14 15">JCM 14326</strain>
    </source>
</reference>
<organism evidence="14 15">
    <name type="scientific">Myceligenerans crystallogenes</name>
    <dbReference type="NCBI Taxonomy" id="316335"/>
    <lineage>
        <taxon>Bacteria</taxon>
        <taxon>Bacillati</taxon>
        <taxon>Actinomycetota</taxon>
        <taxon>Actinomycetes</taxon>
        <taxon>Micrococcales</taxon>
        <taxon>Promicromonosporaceae</taxon>
        <taxon>Myceligenerans</taxon>
    </lineage>
</organism>
<proteinExistence type="predicted"/>
<dbReference type="InterPro" id="IPR036291">
    <property type="entry name" value="NAD(P)-bd_dom_sf"/>
</dbReference>
<dbReference type="InterPro" id="IPR006366">
    <property type="entry name" value="CobA/CysG_C"/>
</dbReference>
<dbReference type="Gene3D" id="3.40.50.720">
    <property type="entry name" value="NAD(P)-binding Rossmann-like Domain"/>
    <property type="match status" value="1"/>
</dbReference>
<keyword evidence="2" id="KW-0169">Cobalamin biosynthesis</keyword>
<dbReference type="PANTHER" id="PTHR45790:SF3">
    <property type="entry name" value="S-ADENOSYL-L-METHIONINE-DEPENDENT UROPORPHYRINOGEN III METHYLTRANSFERASE, CHLOROPLASTIC"/>
    <property type="match status" value="1"/>
</dbReference>
<dbReference type="InterPro" id="IPR006367">
    <property type="entry name" value="Sirohaem_synthase_N"/>
</dbReference>
<feature type="domain" description="Tetrapyrrole methylase" evidence="13">
    <location>
        <begin position="204"/>
        <end position="421"/>
    </location>
</feature>
<evidence type="ECO:0000313" key="15">
    <source>
        <dbReference type="Proteomes" id="UP001501094"/>
    </source>
</evidence>